<evidence type="ECO:0000313" key="7">
    <source>
        <dbReference type="Proteomes" id="UP001396646"/>
    </source>
</evidence>
<dbReference type="Pfam" id="PF05763">
    <property type="entry name" value="DUF835"/>
    <property type="match status" value="1"/>
</dbReference>
<evidence type="ECO:0000256" key="2">
    <source>
        <dbReference type="PROSITE-ProRule" id="PRU00169"/>
    </source>
</evidence>
<sequence>MTDNLPKILVVDDEIANLEVMEGYLSNDYEIAVASSGKEALEKVPQFQPDVILLDILMPVMDGFQTCKILKTSEETKFIPIILVTALSGKEDRIKGIEAGADEFLTKPINIVELKSRIRSLLKLKQQHDLLLEERDTAQKYLNIAGVLIIVLDNDQNIVEINNRGAAILECSKEEAIGLNWFENFIPEESRSELKERCNSLLGDEINCDLSGFEIVIMTRTGKQKVLSWNAIKLEDKNGTSHGVLCSGEDITLRKSIENDLQKANEHLDLLLKMSPIATLLVNQDNRITKVNESAFKLLGPHSRDIIGTPITDIVRGGQEIEFKDQKDFKLEFLLKDAENIEVNASTSVIKKNDNEKELIITLQDISELRGLLIDPSMEKTSIEENFEVGELPNLESGYTYIQHEDNNMSAYDIFSKMVKQGYAGLCITRENPGKIREKYSIQKTPIVWLTKNKSPDFPSIDPSEIFKIHPTIENFMKKAHDGIILVDGLEYLILENDFKSVVKLIEQTNDSVMVSDSRLIFNVDSSIFEPKEYHLLKRWMRPLEEEI</sequence>
<feature type="domain" description="Response regulatory" evidence="3">
    <location>
        <begin position="7"/>
        <end position="122"/>
    </location>
</feature>
<proteinExistence type="predicted"/>
<dbReference type="EMBL" id="JBCAUS010000002">
    <property type="protein sequence ID" value="MEL4304816.1"/>
    <property type="molecule type" value="Genomic_DNA"/>
</dbReference>
<dbReference type="Proteomes" id="UP001396646">
    <property type="component" value="Unassembled WGS sequence"/>
</dbReference>
<feature type="domain" description="PAS" evidence="4">
    <location>
        <begin position="134"/>
        <end position="205"/>
    </location>
</feature>
<dbReference type="InterPro" id="IPR035965">
    <property type="entry name" value="PAS-like_dom_sf"/>
</dbReference>
<evidence type="ECO:0000313" key="6">
    <source>
        <dbReference type="EMBL" id="MEL4304816.1"/>
    </source>
</evidence>
<dbReference type="PROSITE" id="PS50112">
    <property type="entry name" value="PAS"/>
    <property type="match status" value="2"/>
</dbReference>
<evidence type="ECO:0000256" key="1">
    <source>
        <dbReference type="ARBA" id="ARBA00022553"/>
    </source>
</evidence>
<dbReference type="SUPFAM" id="SSF55785">
    <property type="entry name" value="PYP-like sensor domain (PAS domain)"/>
    <property type="match status" value="2"/>
</dbReference>
<dbReference type="InterPro" id="IPR013656">
    <property type="entry name" value="PAS_4"/>
</dbReference>
<dbReference type="InterPro" id="IPR008553">
    <property type="entry name" value="DUF835"/>
</dbReference>
<organism evidence="6 7">
    <name type="scientific">Methanococcoides cohabitans</name>
    <dbReference type="NCBI Taxonomy" id="3136559"/>
    <lineage>
        <taxon>Archaea</taxon>
        <taxon>Methanobacteriati</taxon>
        <taxon>Methanobacteriota</taxon>
        <taxon>Stenosarchaea group</taxon>
        <taxon>Methanomicrobia</taxon>
        <taxon>Methanosarcinales</taxon>
        <taxon>Methanosarcinaceae</taxon>
        <taxon>Methanococcoides</taxon>
    </lineage>
</organism>
<dbReference type="Gene3D" id="3.30.450.20">
    <property type="entry name" value="PAS domain"/>
    <property type="match status" value="2"/>
</dbReference>
<evidence type="ECO:0000259" key="4">
    <source>
        <dbReference type="PROSITE" id="PS50112"/>
    </source>
</evidence>
<protein>
    <submittedName>
        <fullName evidence="6">DUF835 domain-containing protein</fullName>
    </submittedName>
</protein>
<accession>A0ABU9KR02</accession>
<dbReference type="Pfam" id="PF00072">
    <property type="entry name" value="Response_reg"/>
    <property type="match status" value="1"/>
</dbReference>
<dbReference type="SMART" id="SM00448">
    <property type="entry name" value="REC"/>
    <property type="match status" value="1"/>
</dbReference>
<dbReference type="CDD" id="cd17538">
    <property type="entry name" value="REC_D1_PleD-like"/>
    <property type="match status" value="1"/>
</dbReference>
<dbReference type="PANTHER" id="PTHR44591:SF3">
    <property type="entry name" value="RESPONSE REGULATORY DOMAIN-CONTAINING PROTEIN"/>
    <property type="match status" value="1"/>
</dbReference>
<dbReference type="InterPro" id="IPR000014">
    <property type="entry name" value="PAS"/>
</dbReference>
<dbReference type="SMART" id="SM00091">
    <property type="entry name" value="PAS"/>
    <property type="match status" value="2"/>
</dbReference>
<dbReference type="Pfam" id="PF13426">
    <property type="entry name" value="PAS_9"/>
    <property type="match status" value="1"/>
</dbReference>
<dbReference type="InterPro" id="IPR050595">
    <property type="entry name" value="Bact_response_regulator"/>
</dbReference>
<dbReference type="NCBIfam" id="TIGR00229">
    <property type="entry name" value="sensory_box"/>
    <property type="match status" value="2"/>
</dbReference>
<dbReference type="Gene3D" id="3.40.50.2300">
    <property type="match status" value="1"/>
</dbReference>
<dbReference type="InterPro" id="IPR001789">
    <property type="entry name" value="Sig_transdc_resp-reg_receiver"/>
</dbReference>
<dbReference type="RefSeq" id="WP_342126514.1">
    <property type="nucleotide sequence ID" value="NZ_JBCAUS010000002.1"/>
</dbReference>
<dbReference type="InterPro" id="IPR011006">
    <property type="entry name" value="CheY-like_superfamily"/>
</dbReference>
<dbReference type="CDD" id="cd00130">
    <property type="entry name" value="PAS"/>
    <property type="match status" value="2"/>
</dbReference>
<reference evidence="6 7" key="1">
    <citation type="submission" date="2024-04" db="EMBL/GenBank/DDBJ databases">
        <title>Methanococcoides sp. LMO-2.</title>
        <authorList>
            <person name="Liang L."/>
        </authorList>
    </citation>
    <scope>NUCLEOTIDE SEQUENCE [LARGE SCALE GENOMIC DNA]</scope>
    <source>
        <strain evidence="6 7">LMO-2</strain>
    </source>
</reference>
<comment type="caution">
    <text evidence="6">The sequence shown here is derived from an EMBL/GenBank/DDBJ whole genome shotgun (WGS) entry which is preliminary data.</text>
</comment>
<dbReference type="SUPFAM" id="SSF52172">
    <property type="entry name" value="CheY-like"/>
    <property type="match status" value="1"/>
</dbReference>
<name>A0ABU9KR02_9EURY</name>
<dbReference type="PROSITE" id="PS50113">
    <property type="entry name" value="PAC"/>
    <property type="match status" value="1"/>
</dbReference>
<dbReference type="PROSITE" id="PS50110">
    <property type="entry name" value="RESPONSE_REGULATORY"/>
    <property type="match status" value="1"/>
</dbReference>
<feature type="domain" description="PAS" evidence="4">
    <location>
        <begin position="264"/>
        <end position="338"/>
    </location>
</feature>
<dbReference type="Pfam" id="PF08448">
    <property type="entry name" value="PAS_4"/>
    <property type="match status" value="1"/>
</dbReference>
<feature type="modified residue" description="4-aspartylphosphate" evidence="2">
    <location>
        <position position="55"/>
    </location>
</feature>
<keyword evidence="1 2" id="KW-0597">Phosphoprotein</keyword>
<dbReference type="InterPro" id="IPR000700">
    <property type="entry name" value="PAS-assoc_C"/>
</dbReference>
<dbReference type="PANTHER" id="PTHR44591">
    <property type="entry name" value="STRESS RESPONSE REGULATOR PROTEIN 1"/>
    <property type="match status" value="1"/>
</dbReference>
<keyword evidence="7" id="KW-1185">Reference proteome</keyword>
<gene>
    <name evidence="6" type="ORF">WOA13_03030</name>
</gene>
<evidence type="ECO:0000259" key="3">
    <source>
        <dbReference type="PROSITE" id="PS50110"/>
    </source>
</evidence>
<feature type="domain" description="PAC" evidence="5">
    <location>
        <begin position="211"/>
        <end position="263"/>
    </location>
</feature>
<evidence type="ECO:0000259" key="5">
    <source>
        <dbReference type="PROSITE" id="PS50113"/>
    </source>
</evidence>